<evidence type="ECO:0000313" key="3">
    <source>
        <dbReference type="Proteomes" id="UP000321816"/>
    </source>
</evidence>
<keyword evidence="1" id="KW-0472">Membrane</keyword>
<accession>A0A5C7F3Y3</accession>
<reference evidence="2 3" key="1">
    <citation type="submission" date="2024-01" db="EMBL/GenBank/DDBJ databases">
        <title>Complete Genome Sequence of Alkalicoccus halolimnae BZ-SZ-XJ29T, a Moderately Halophilic Bacterium Isolated from a Salt Lake.</title>
        <authorList>
            <person name="Zhao B."/>
        </authorList>
    </citation>
    <scope>NUCLEOTIDE SEQUENCE [LARGE SCALE GENOMIC DNA]</scope>
    <source>
        <strain evidence="2 3">BZ-SZ-XJ29</strain>
    </source>
</reference>
<evidence type="ECO:0000313" key="2">
    <source>
        <dbReference type="EMBL" id="WWD80477.1"/>
    </source>
</evidence>
<sequence>MGQRLKSGLLAASLFGVISFLFGFFVFEEIKWSNVIGTAGGGFIAWYFFIPRLNNKEYK</sequence>
<dbReference type="RefSeq" id="WP_147803957.1">
    <property type="nucleotide sequence ID" value="NZ_CP144914.1"/>
</dbReference>
<gene>
    <name evidence="2" type="ORF">FTX54_002615</name>
</gene>
<dbReference type="OrthoDB" id="2973108at2"/>
<name>A0A5C7F3Y3_9BACI</name>
<evidence type="ECO:0000256" key="1">
    <source>
        <dbReference type="SAM" id="Phobius"/>
    </source>
</evidence>
<keyword evidence="1" id="KW-0812">Transmembrane</keyword>
<keyword evidence="1" id="KW-1133">Transmembrane helix</keyword>
<dbReference type="KEGG" id="ahal:FTX54_002615"/>
<dbReference type="EMBL" id="CP144914">
    <property type="protein sequence ID" value="WWD80477.1"/>
    <property type="molecule type" value="Genomic_DNA"/>
</dbReference>
<organism evidence="2 3">
    <name type="scientific">Alkalicoccus halolimnae</name>
    <dbReference type="NCBI Taxonomy" id="1667239"/>
    <lineage>
        <taxon>Bacteria</taxon>
        <taxon>Bacillati</taxon>
        <taxon>Bacillota</taxon>
        <taxon>Bacilli</taxon>
        <taxon>Bacillales</taxon>
        <taxon>Bacillaceae</taxon>
        <taxon>Alkalicoccus</taxon>
    </lineage>
</organism>
<protein>
    <submittedName>
        <fullName evidence="2">Uncharacterized protein</fullName>
    </submittedName>
</protein>
<proteinExistence type="predicted"/>
<keyword evidence="3" id="KW-1185">Reference proteome</keyword>
<feature type="transmembrane region" description="Helical" evidence="1">
    <location>
        <begin position="7"/>
        <end position="26"/>
    </location>
</feature>
<dbReference type="AlphaFoldDB" id="A0A5C7F3Y3"/>
<feature type="transmembrane region" description="Helical" evidence="1">
    <location>
        <begin position="32"/>
        <end position="50"/>
    </location>
</feature>
<dbReference type="Proteomes" id="UP000321816">
    <property type="component" value="Chromosome"/>
</dbReference>